<dbReference type="InParanoid" id="A0A316YML2"/>
<dbReference type="InterPro" id="IPR051812">
    <property type="entry name" value="SPI_LacAB/RpiB"/>
</dbReference>
<dbReference type="RefSeq" id="XP_025377805.1">
    <property type="nucleotide sequence ID" value="XM_025524066.1"/>
</dbReference>
<dbReference type="GeneID" id="37045982"/>
<dbReference type="FunFam" id="3.40.1400.10:FF:000004">
    <property type="entry name" value="Ribose 5-phosphate isomerase"/>
    <property type="match status" value="1"/>
</dbReference>
<evidence type="ECO:0000313" key="4">
    <source>
        <dbReference type="Proteomes" id="UP000245768"/>
    </source>
</evidence>
<comment type="similarity">
    <text evidence="1">Belongs to the LacAB/RpiB family.</text>
</comment>
<proteinExistence type="inferred from homology"/>
<dbReference type="Gene3D" id="3.40.1400.10">
    <property type="entry name" value="Sugar-phosphate isomerase, RpiB/LacA/LacB"/>
    <property type="match status" value="1"/>
</dbReference>
<dbReference type="OrthoDB" id="2106730at2759"/>
<dbReference type="STRING" id="215250.A0A316YML2"/>
<dbReference type="Proteomes" id="UP000245768">
    <property type="component" value="Unassembled WGS sequence"/>
</dbReference>
<evidence type="ECO:0000256" key="1">
    <source>
        <dbReference type="ARBA" id="ARBA00008754"/>
    </source>
</evidence>
<dbReference type="Pfam" id="PF02502">
    <property type="entry name" value="LacAB_rpiB"/>
    <property type="match status" value="1"/>
</dbReference>
<dbReference type="AlphaFoldDB" id="A0A316YML2"/>
<dbReference type="GO" id="GO:0016853">
    <property type="term" value="F:isomerase activity"/>
    <property type="evidence" value="ECO:0007669"/>
    <property type="project" value="UniProtKB-KW"/>
</dbReference>
<protein>
    <submittedName>
        <fullName evidence="3">Ribose 5-phosphate isomerase</fullName>
    </submittedName>
</protein>
<name>A0A316YML2_9BASI</name>
<keyword evidence="4" id="KW-1185">Reference proteome</keyword>
<keyword evidence="2 3" id="KW-0413">Isomerase</keyword>
<dbReference type="SUPFAM" id="SSF89623">
    <property type="entry name" value="Ribose/Galactose isomerase RpiB/AlsB"/>
    <property type="match status" value="1"/>
</dbReference>
<dbReference type="NCBIfam" id="NF004051">
    <property type="entry name" value="PRK05571.1"/>
    <property type="match status" value="1"/>
</dbReference>
<accession>A0A316YML2</accession>
<reference evidence="3 4" key="1">
    <citation type="journal article" date="2018" name="Mol. Biol. Evol.">
        <title>Broad Genomic Sampling Reveals a Smut Pathogenic Ancestry of the Fungal Clade Ustilaginomycotina.</title>
        <authorList>
            <person name="Kijpornyongpan T."/>
            <person name="Mondo S.J."/>
            <person name="Barry K."/>
            <person name="Sandor L."/>
            <person name="Lee J."/>
            <person name="Lipzen A."/>
            <person name="Pangilinan J."/>
            <person name="LaButti K."/>
            <person name="Hainaut M."/>
            <person name="Henrissat B."/>
            <person name="Grigoriev I.V."/>
            <person name="Spatafora J.W."/>
            <person name="Aime M.C."/>
        </authorList>
    </citation>
    <scope>NUCLEOTIDE SEQUENCE [LARGE SCALE GENOMIC DNA]</scope>
    <source>
        <strain evidence="3 4">MCA 4198</strain>
    </source>
</reference>
<evidence type="ECO:0000256" key="2">
    <source>
        <dbReference type="ARBA" id="ARBA00023235"/>
    </source>
</evidence>
<dbReference type="PANTHER" id="PTHR43732:SF1">
    <property type="entry name" value="RIBOSE 5-PHOSPHATE ISOMERASE"/>
    <property type="match status" value="1"/>
</dbReference>
<sequence>MSSAAPKWKIIVANDDAAVDYKKVIIEDLKKDPRVELVDDFGAKDTSDKTPYPNVATAAAEKVAAGQYDRGLLLCGTGLGVAISACKVPGIRAACCHDPFSVERSILSNDCQILTMGQRVIGIELARNLVKQWLGHVFDPQSASAKKVAAISEYEKKAAS</sequence>
<evidence type="ECO:0000313" key="3">
    <source>
        <dbReference type="EMBL" id="PWN90607.1"/>
    </source>
</evidence>
<gene>
    <name evidence="3" type="ORF">FA10DRAFT_286300</name>
</gene>
<dbReference type="NCBIfam" id="TIGR00689">
    <property type="entry name" value="rpiB_lacA_lacB"/>
    <property type="match status" value="1"/>
</dbReference>
<dbReference type="InterPro" id="IPR036569">
    <property type="entry name" value="RpiB_LacA_LacB_sf"/>
</dbReference>
<dbReference type="EMBL" id="KZ819636">
    <property type="protein sequence ID" value="PWN90607.1"/>
    <property type="molecule type" value="Genomic_DNA"/>
</dbReference>
<dbReference type="PANTHER" id="PTHR43732">
    <property type="entry name" value="RIBOSE 5-PHOSPHATE ISOMERASE-RELATED"/>
    <property type="match status" value="1"/>
</dbReference>
<dbReference type="PIRSF" id="PIRSF005384">
    <property type="entry name" value="RpiB_LacA_B"/>
    <property type="match status" value="1"/>
</dbReference>
<organism evidence="3 4">
    <name type="scientific">Acaromyces ingoldii</name>
    <dbReference type="NCBI Taxonomy" id="215250"/>
    <lineage>
        <taxon>Eukaryota</taxon>
        <taxon>Fungi</taxon>
        <taxon>Dikarya</taxon>
        <taxon>Basidiomycota</taxon>
        <taxon>Ustilaginomycotina</taxon>
        <taxon>Exobasidiomycetes</taxon>
        <taxon>Exobasidiales</taxon>
        <taxon>Cryptobasidiaceae</taxon>
        <taxon>Acaromyces</taxon>
    </lineage>
</organism>
<dbReference type="InterPro" id="IPR003500">
    <property type="entry name" value="RpiB_LacA_LacB"/>
</dbReference>
<dbReference type="GO" id="GO:0005975">
    <property type="term" value="P:carbohydrate metabolic process"/>
    <property type="evidence" value="ECO:0007669"/>
    <property type="project" value="InterPro"/>
</dbReference>